<dbReference type="Pfam" id="PF08245">
    <property type="entry name" value="Mur_ligase_M"/>
    <property type="match status" value="1"/>
</dbReference>
<keyword evidence="5" id="KW-0436">Ligase</keyword>
<dbReference type="PANTHER" id="PTHR43445:SF3">
    <property type="entry name" value="UDP-N-ACETYLMURAMATE--L-ALANINE LIGASE"/>
    <property type="match status" value="1"/>
</dbReference>
<comment type="subcellular location">
    <subcellularLocation>
        <location evidence="1">Cytoplasm</location>
    </subcellularLocation>
</comment>
<dbReference type="InterPro" id="IPR013221">
    <property type="entry name" value="Mur_ligase_cen"/>
</dbReference>
<dbReference type="EC" id="6.3.2.8" evidence="3"/>
<accession>A0A381QZC0</accession>
<feature type="domain" description="Mur ligase central" evidence="11">
    <location>
        <begin position="98"/>
        <end position="265"/>
    </location>
</feature>
<feature type="domain" description="Mur ligase C-terminal" evidence="10">
    <location>
        <begin position="288"/>
        <end position="411"/>
    </location>
</feature>
<dbReference type="SUPFAM" id="SSF53623">
    <property type="entry name" value="MurD-like peptide ligases, catalytic domain"/>
    <property type="match status" value="1"/>
</dbReference>
<evidence type="ECO:0000256" key="1">
    <source>
        <dbReference type="ARBA" id="ARBA00004496"/>
    </source>
</evidence>
<name>A0A381QZC0_9ZZZZ</name>
<evidence type="ECO:0000256" key="2">
    <source>
        <dbReference type="ARBA" id="ARBA00004752"/>
    </source>
</evidence>
<dbReference type="InterPro" id="IPR050061">
    <property type="entry name" value="MurCDEF_pg_biosynth"/>
</dbReference>
<evidence type="ECO:0000259" key="9">
    <source>
        <dbReference type="Pfam" id="PF01225"/>
    </source>
</evidence>
<dbReference type="InterPro" id="IPR005758">
    <property type="entry name" value="UDP-N-AcMur_Ala_ligase_MurC"/>
</dbReference>
<feature type="domain" description="Mur ligase N-terminal catalytic" evidence="9">
    <location>
        <begin position="1"/>
        <end position="91"/>
    </location>
</feature>
<evidence type="ECO:0000259" key="10">
    <source>
        <dbReference type="Pfam" id="PF02875"/>
    </source>
</evidence>
<dbReference type="EMBL" id="UINC01001574">
    <property type="protein sequence ID" value="SUZ83969.1"/>
    <property type="molecule type" value="Genomic_DNA"/>
</dbReference>
<dbReference type="UniPathway" id="UPA00219"/>
<dbReference type="GO" id="GO:0005524">
    <property type="term" value="F:ATP binding"/>
    <property type="evidence" value="ECO:0007669"/>
    <property type="project" value="UniProtKB-KW"/>
</dbReference>
<dbReference type="InterPro" id="IPR004101">
    <property type="entry name" value="Mur_ligase_C"/>
</dbReference>
<dbReference type="AlphaFoldDB" id="A0A381QZC0"/>
<dbReference type="GO" id="GO:0008763">
    <property type="term" value="F:UDP-N-acetylmuramate-L-alanine ligase activity"/>
    <property type="evidence" value="ECO:0007669"/>
    <property type="project" value="UniProtKB-EC"/>
</dbReference>
<dbReference type="PANTHER" id="PTHR43445">
    <property type="entry name" value="UDP-N-ACETYLMURAMATE--L-ALANINE LIGASE-RELATED"/>
    <property type="match status" value="1"/>
</dbReference>
<keyword evidence="4" id="KW-0963">Cytoplasm</keyword>
<gene>
    <name evidence="12" type="ORF">METZ01_LOCUS36823</name>
</gene>
<dbReference type="Gene3D" id="3.40.50.720">
    <property type="entry name" value="NAD(P)-binding Rossmann-like Domain"/>
    <property type="match status" value="1"/>
</dbReference>
<keyword evidence="6" id="KW-0547">Nucleotide-binding</keyword>
<protein>
    <recommendedName>
        <fullName evidence="3">UDP-N-acetylmuramate--L-alanine ligase</fullName>
        <ecNumber evidence="3">6.3.2.8</ecNumber>
    </recommendedName>
</protein>
<dbReference type="Pfam" id="PF01225">
    <property type="entry name" value="Mur_ligase"/>
    <property type="match status" value="1"/>
</dbReference>
<dbReference type="InterPro" id="IPR000713">
    <property type="entry name" value="Mur_ligase_N"/>
</dbReference>
<evidence type="ECO:0000256" key="4">
    <source>
        <dbReference type="ARBA" id="ARBA00022490"/>
    </source>
</evidence>
<dbReference type="InterPro" id="IPR036615">
    <property type="entry name" value="Mur_ligase_C_dom_sf"/>
</dbReference>
<dbReference type="Pfam" id="PF02875">
    <property type="entry name" value="Mur_ligase_C"/>
    <property type="match status" value="1"/>
</dbReference>
<dbReference type="SUPFAM" id="SSF51984">
    <property type="entry name" value="MurCD N-terminal domain"/>
    <property type="match status" value="1"/>
</dbReference>
<dbReference type="GO" id="GO:0009252">
    <property type="term" value="P:peptidoglycan biosynthetic process"/>
    <property type="evidence" value="ECO:0007669"/>
    <property type="project" value="UniProtKB-UniPathway"/>
</dbReference>
<keyword evidence="7" id="KW-0067">ATP-binding</keyword>
<comment type="catalytic activity">
    <reaction evidence="8">
        <text>UDP-N-acetyl-alpha-D-muramate + L-alanine + ATP = UDP-N-acetyl-alpha-D-muramoyl-L-alanine + ADP + phosphate + H(+)</text>
        <dbReference type="Rhea" id="RHEA:23372"/>
        <dbReference type="ChEBI" id="CHEBI:15378"/>
        <dbReference type="ChEBI" id="CHEBI:30616"/>
        <dbReference type="ChEBI" id="CHEBI:43474"/>
        <dbReference type="ChEBI" id="CHEBI:57972"/>
        <dbReference type="ChEBI" id="CHEBI:70757"/>
        <dbReference type="ChEBI" id="CHEBI:83898"/>
        <dbReference type="ChEBI" id="CHEBI:456216"/>
        <dbReference type="EC" id="6.3.2.8"/>
    </reaction>
</comment>
<evidence type="ECO:0000313" key="12">
    <source>
        <dbReference type="EMBL" id="SUZ83969.1"/>
    </source>
</evidence>
<dbReference type="Gene3D" id="3.40.1190.10">
    <property type="entry name" value="Mur-like, catalytic domain"/>
    <property type="match status" value="1"/>
</dbReference>
<dbReference type="GO" id="GO:0005737">
    <property type="term" value="C:cytoplasm"/>
    <property type="evidence" value="ECO:0007669"/>
    <property type="project" value="UniProtKB-SubCell"/>
</dbReference>
<evidence type="ECO:0000259" key="11">
    <source>
        <dbReference type="Pfam" id="PF08245"/>
    </source>
</evidence>
<reference evidence="12" key="1">
    <citation type="submission" date="2018-05" db="EMBL/GenBank/DDBJ databases">
        <authorList>
            <person name="Lanie J.A."/>
            <person name="Ng W.-L."/>
            <person name="Kazmierczak K.M."/>
            <person name="Andrzejewski T.M."/>
            <person name="Davidsen T.M."/>
            <person name="Wayne K.J."/>
            <person name="Tettelin H."/>
            <person name="Glass J.I."/>
            <person name="Rusch D."/>
            <person name="Podicherti R."/>
            <person name="Tsui H.-C.T."/>
            <person name="Winkler M.E."/>
        </authorList>
    </citation>
    <scope>NUCLEOTIDE SEQUENCE</scope>
</reference>
<evidence type="ECO:0000256" key="5">
    <source>
        <dbReference type="ARBA" id="ARBA00022598"/>
    </source>
</evidence>
<dbReference type="NCBIfam" id="TIGR01082">
    <property type="entry name" value="murC"/>
    <property type="match status" value="1"/>
</dbReference>
<dbReference type="Gene3D" id="3.90.190.20">
    <property type="entry name" value="Mur ligase, C-terminal domain"/>
    <property type="match status" value="1"/>
</dbReference>
<evidence type="ECO:0000256" key="7">
    <source>
        <dbReference type="ARBA" id="ARBA00022840"/>
    </source>
</evidence>
<proteinExistence type="predicted"/>
<sequence length="430" mass="48772">MSSIARYYNNLGNKIMGYDRVKSDIVEMLSKEGIKVFNNTDISLIPQNFRSQDVIVIYTSAISQNNLYLKYFISNNNKVFKRSEILGKITENSFCIAVAGTHGKTTTSAILTHLFYKCEESFQSFVGGILKGYETNFISTGSKYSIVEADEYDRSFLQLKPKIGMITSIDKDHLDIYGDFKSLKETFNLFTNNISGTIFYSSEIEGLKGLSYSINSKTNYYATNISVEENGYRFDLIAPNNEYINIEFNQIGSHNLLNAVGAFSIAHYLGLDENKLIEALADFKGVHRRMDVFRLGNKIVIDDYAHHPSEINAVLNSIKDKYKDLEVGVIFQPHLFSRTKDLLDDFAKVLSKFDEVYLLDIYPAREEPIEGINSNVLLKKIICKKKDIIKIESINQKIESIESDIIAVLGAGNVANSIQDLKKKYYEKSI</sequence>
<evidence type="ECO:0000256" key="3">
    <source>
        <dbReference type="ARBA" id="ARBA00012211"/>
    </source>
</evidence>
<dbReference type="SUPFAM" id="SSF53244">
    <property type="entry name" value="MurD-like peptide ligases, peptide-binding domain"/>
    <property type="match status" value="1"/>
</dbReference>
<evidence type="ECO:0000256" key="8">
    <source>
        <dbReference type="ARBA" id="ARBA00047833"/>
    </source>
</evidence>
<comment type="pathway">
    <text evidence="2">Cell wall biogenesis; peptidoglycan biosynthesis.</text>
</comment>
<dbReference type="InterPro" id="IPR036565">
    <property type="entry name" value="Mur-like_cat_sf"/>
</dbReference>
<organism evidence="12">
    <name type="scientific">marine metagenome</name>
    <dbReference type="NCBI Taxonomy" id="408172"/>
    <lineage>
        <taxon>unclassified sequences</taxon>
        <taxon>metagenomes</taxon>
        <taxon>ecological metagenomes</taxon>
    </lineage>
</organism>
<evidence type="ECO:0000256" key="6">
    <source>
        <dbReference type="ARBA" id="ARBA00022741"/>
    </source>
</evidence>